<comment type="caution">
    <text evidence="1">The sequence shown here is derived from an EMBL/GenBank/DDBJ whole genome shotgun (WGS) entry which is preliminary data.</text>
</comment>
<gene>
    <name evidence="1" type="ORF">DS745_08510</name>
</gene>
<protein>
    <recommendedName>
        <fullName evidence="3">Germination protein YpeB</fullName>
    </recommendedName>
</protein>
<dbReference type="AlphaFoldDB" id="A0A4Q0VTP5"/>
<organism evidence="1 2">
    <name type="scientific">Anaerobacillus alkaliphilus</name>
    <dbReference type="NCBI Taxonomy" id="1548597"/>
    <lineage>
        <taxon>Bacteria</taxon>
        <taxon>Bacillati</taxon>
        <taxon>Bacillota</taxon>
        <taxon>Bacilli</taxon>
        <taxon>Bacillales</taxon>
        <taxon>Bacillaceae</taxon>
        <taxon>Anaerobacillus</taxon>
    </lineage>
</organism>
<reference evidence="1 2" key="1">
    <citation type="journal article" date="2019" name="Int. J. Syst. Evol. Microbiol.">
        <title>Anaerobacillus alkaliphilus sp. nov., a novel alkaliphilic and moderately halophilic bacterium.</title>
        <authorList>
            <person name="Borsodi A.K."/>
            <person name="Aszalos J.M."/>
            <person name="Bihari P."/>
            <person name="Nagy I."/>
            <person name="Schumann P."/>
            <person name="Sproer C."/>
            <person name="Kovacs A.L."/>
            <person name="Boka K."/>
            <person name="Dobosy P."/>
            <person name="Ovari M."/>
            <person name="Szili-Kovacs T."/>
            <person name="Toth E."/>
        </authorList>
    </citation>
    <scope>NUCLEOTIDE SEQUENCE [LARGE SCALE GENOMIC DNA]</scope>
    <source>
        <strain evidence="1 2">B16-10</strain>
    </source>
</reference>
<dbReference type="EMBL" id="QOUX01000028">
    <property type="protein sequence ID" value="RXJ01982.1"/>
    <property type="molecule type" value="Genomic_DNA"/>
</dbReference>
<sequence length="447" mass="50671">MKKYSTYIIIFLLLVISYQFVTGKTQQTQLDQLQSDKHRDITYLIYNDYWRTRELDMAVAEALLATTQEDRKKALLLAQNSTKQASPTTSSSIYFQIFQESYPMEKFWRDSSSYLTFLVEKNTGEFSPHQIEQLTEIRERANLISELMRELRVSTEFVQYQLEPREISAYLGEKSLPLSGLQEIGKEDKQFQNYLWARKGYPEPSNLLFQDEPWLGQDQLSAKAKAFMGDLWGHEEQSNVTGAGGSYTHLIGETRQFSPTSANKSTSSFAVNVSVHGGHIISVTTYDYAPDTFDHAYGEMTSEEVQAFAQKMINQWGVVPLELAEEDRGEELTRLVYAPIEGEALNHQKPVIIRINHVIGRLVSFDASLYYLGDQKTVANEIRLDPPTAATYLPKLVTKSAEAKLEITAGKSRGSQYVYTIPVVGLPRVVAIQVNAEHGKLEGIVFE</sequence>
<evidence type="ECO:0000313" key="2">
    <source>
        <dbReference type="Proteomes" id="UP000290649"/>
    </source>
</evidence>
<proteinExistence type="predicted"/>
<name>A0A4Q0VTP5_9BACI</name>
<keyword evidence="2" id="KW-1185">Reference proteome</keyword>
<accession>A0A4Q0VTP5</accession>
<evidence type="ECO:0000313" key="1">
    <source>
        <dbReference type="EMBL" id="RXJ01982.1"/>
    </source>
</evidence>
<dbReference type="Proteomes" id="UP000290649">
    <property type="component" value="Unassembled WGS sequence"/>
</dbReference>
<dbReference type="OrthoDB" id="2508487at2"/>
<dbReference type="RefSeq" id="WP_129077842.1">
    <property type="nucleotide sequence ID" value="NZ_QOUX01000028.1"/>
</dbReference>
<evidence type="ECO:0008006" key="3">
    <source>
        <dbReference type="Google" id="ProtNLM"/>
    </source>
</evidence>